<dbReference type="InterPro" id="IPR003495">
    <property type="entry name" value="CobW/HypB/UreG_nucleotide-bd"/>
</dbReference>
<name>A0A7X2S746_9BACI</name>
<dbReference type="Gene3D" id="3.30.1220.10">
    <property type="entry name" value="CobW-like, C-terminal domain"/>
    <property type="match status" value="1"/>
</dbReference>
<dbReference type="GO" id="GO:0000166">
    <property type="term" value="F:nucleotide binding"/>
    <property type="evidence" value="ECO:0007669"/>
    <property type="project" value="UniProtKB-KW"/>
</dbReference>
<dbReference type="InterPro" id="IPR011629">
    <property type="entry name" value="CobW-like_C"/>
</dbReference>
<dbReference type="AlphaFoldDB" id="A0A7X2S746"/>
<comment type="catalytic activity">
    <reaction evidence="5">
        <text>GTP + H2O = GDP + phosphate + H(+)</text>
        <dbReference type="Rhea" id="RHEA:19669"/>
        <dbReference type="ChEBI" id="CHEBI:15377"/>
        <dbReference type="ChEBI" id="CHEBI:15378"/>
        <dbReference type="ChEBI" id="CHEBI:37565"/>
        <dbReference type="ChEBI" id="CHEBI:43474"/>
        <dbReference type="ChEBI" id="CHEBI:58189"/>
    </reaction>
    <physiologicalReaction direction="left-to-right" evidence="5">
        <dbReference type="Rhea" id="RHEA:19670"/>
    </physiologicalReaction>
</comment>
<dbReference type="RefSeq" id="WP_155112944.1">
    <property type="nucleotide sequence ID" value="NZ_WMIB01000014.1"/>
</dbReference>
<proteinExistence type="inferred from homology"/>
<dbReference type="SMART" id="SM00833">
    <property type="entry name" value="CobW_C"/>
    <property type="match status" value="1"/>
</dbReference>
<evidence type="ECO:0000256" key="3">
    <source>
        <dbReference type="ARBA" id="ARBA00023186"/>
    </source>
</evidence>
<keyword evidence="1" id="KW-0547">Nucleotide-binding</keyword>
<dbReference type="CDD" id="cd03112">
    <property type="entry name" value="CobW-like"/>
    <property type="match status" value="1"/>
</dbReference>
<accession>A0A7X2S746</accession>
<protein>
    <submittedName>
        <fullName evidence="7">GTP-binding protein</fullName>
    </submittedName>
</protein>
<evidence type="ECO:0000313" key="8">
    <source>
        <dbReference type="Proteomes" id="UP000434639"/>
    </source>
</evidence>
<dbReference type="InterPro" id="IPR036627">
    <property type="entry name" value="CobW-likC_sf"/>
</dbReference>
<gene>
    <name evidence="7" type="ORF">GKZ89_13590</name>
</gene>
<dbReference type="InterPro" id="IPR027417">
    <property type="entry name" value="P-loop_NTPase"/>
</dbReference>
<evidence type="ECO:0000256" key="2">
    <source>
        <dbReference type="ARBA" id="ARBA00022801"/>
    </source>
</evidence>
<dbReference type="InterPro" id="IPR051927">
    <property type="entry name" value="Zn_Chap_cDPG_Synth"/>
</dbReference>
<keyword evidence="3" id="KW-0143">Chaperone</keyword>
<evidence type="ECO:0000256" key="1">
    <source>
        <dbReference type="ARBA" id="ARBA00022741"/>
    </source>
</evidence>
<dbReference type="SUPFAM" id="SSF52540">
    <property type="entry name" value="P-loop containing nucleoside triphosphate hydrolases"/>
    <property type="match status" value="1"/>
</dbReference>
<dbReference type="PANTHER" id="PTHR43603:SF3">
    <property type="entry name" value="ZINC CHAPERONE YCIC"/>
    <property type="match status" value="1"/>
</dbReference>
<keyword evidence="8" id="KW-1185">Reference proteome</keyword>
<dbReference type="OrthoDB" id="9808822at2"/>
<evidence type="ECO:0000259" key="6">
    <source>
        <dbReference type="SMART" id="SM00833"/>
    </source>
</evidence>
<dbReference type="Pfam" id="PF02492">
    <property type="entry name" value="cobW"/>
    <property type="match status" value="1"/>
</dbReference>
<dbReference type="GO" id="GO:0016787">
    <property type="term" value="F:hydrolase activity"/>
    <property type="evidence" value="ECO:0007669"/>
    <property type="project" value="UniProtKB-KW"/>
</dbReference>
<reference evidence="7 8" key="1">
    <citation type="journal article" date="2017" name="Int. J. Syst. Evol. Microbiol.">
        <title>Bacillus mangrovi sp. nov., isolated from a sediment sample from a mangrove forest.</title>
        <authorList>
            <person name="Gupta V."/>
            <person name="Singh P.K."/>
            <person name="Korpole S."/>
            <person name="Tanuku N.R.S."/>
            <person name="Pinnaka A.K."/>
        </authorList>
    </citation>
    <scope>NUCLEOTIDE SEQUENCE [LARGE SCALE GENOMIC DNA]</scope>
    <source>
        <strain evidence="7 8">KCTC 33872</strain>
    </source>
</reference>
<organism evidence="7 8">
    <name type="scientific">Metabacillus mangrovi</name>
    <dbReference type="NCBI Taxonomy" id="1491830"/>
    <lineage>
        <taxon>Bacteria</taxon>
        <taxon>Bacillati</taxon>
        <taxon>Bacillota</taxon>
        <taxon>Bacilli</taxon>
        <taxon>Bacillales</taxon>
        <taxon>Bacillaceae</taxon>
        <taxon>Metabacillus</taxon>
    </lineage>
</organism>
<evidence type="ECO:0000256" key="4">
    <source>
        <dbReference type="ARBA" id="ARBA00034320"/>
    </source>
</evidence>
<comment type="similarity">
    <text evidence="4">Belongs to the SIMIBI class G3E GTPase family. ZNG1 subfamily.</text>
</comment>
<dbReference type="EMBL" id="WMIB01000014">
    <property type="protein sequence ID" value="MTH54431.1"/>
    <property type="molecule type" value="Genomic_DNA"/>
</dbReference>
<evidence type="ECO:0000313" key="7">
    <source>
        <dbReference type="EMBL" id="MTH54431.1"/>
    </source>
</evidence>
<dbReference type="Gene3D" id="3.40.50.300">
    <property type="entry name" value="P-loop containing nucleotide triphosphate hydrolases"/>
    <property type="match status" value="1"/>
</dbReference>
<dbReference type="Pfam" id="PF07683">
    <property type="entry name" value="CobW_C"/>
    <property type="match status" value="1"/>
</dbReference>
<feature type="domain" description="CobW C-terminal" evidence="6">
    <location>
        <begin position="256"/>
        <end position="371"/>
    </location>
</feature>
<sequence>MSTLIPVTVLSGYLGAGKTTLLNHILHNKEGKKIAVIVNDMSEVNIDASLVKQGGFSRTDEKLVEMQNGCICCTLREDLLIEVEKLVSAGEIDYIVIESSGISEPLPVAQTFSYADEESGIDLSSICRLDTMVTVVDANRFWADYGSGDSLLDRKQGADDSDDRDVTDLLIDQIEFADVLILNKKDCLAQPEFELLEGLLRTLNPSASIIPSVYGNVPLPELLNTNRFNFEEASQGAGWIKELNSEHIPETEEYGISSFVYERRRPFHPERLMEFLENWPAEVVRAKGFVWIATRNRTAGLLSQAGSSIMLQGAGDWIAEYPEEERRSVLEEDPDLLKRWDSRFGDRLNEIVMIGIRMEQEKIMDSLDACLLTDGEMNGNWNSLKDPLPEFM</sequence>
<keyword evidence="2" id="KW-0378">Hydrolase</keyword>
<evidence type="ECO:0000256" key="5">
    <source>
        <dbReference type="ARBA" id="ARBA00049117"/>
    </source>
</evidence>
<dbReference type="Proteomes" id="UP000434639">
    <property type="component" value="Unassembled WGS sequence"/>
</dbReference>
<comment type="caution">
    <text evidence="7">The sequence shown here is derived from an EMBL/GenBank/DDBJ whole genome shotgun (WGS) entry which is preliminary data.</text>
</comment>
<dbReference type="PANTHER" id="PTHR43603">
    <property type="entry name" value="COBW DOMAIN-CONTAINING PROTEIN DDB_G0274527"/>
    <property type="match status" value="1"/>
</dbReference>